<organism evidence="1 2">
    <name type="scientific">Frieseomelitta varia</name>
    <dbReference type="NCBI Taxonomy" id="561572"/>
    <lineage>
        <taxon>Eukaryota</taxon>
        <taxon>Metazoa</taxon>
        <taxon>Ecdysozoa</taxon>
        <taxon>Arthropoda</taxon>
        <taxon>Hexapoda</taxon>
        <taxon>Insecta</taxon>
        <taxon>Pterygota</taxon>
        <taxon>Neoptera</taxon>
        <taxon>Endopterygota</taxon>
        <taxon>Hymenoptera</taxon>
        <taxon>Apocrita</taxon>
        <taxon>Aculeata</taxon>
        <taxon>Apoidea</taxon>
        <taxon>Anthophila</taxon>
        <taxon>Apidae</taxon>
        <taxon>Frieseomelitta</taxon>
    </lineage>
</organism>
<gene>
    <name evidence="1" type="ORF">E2986_11966</name>
</gene>
<dbReference type="AlphaFoldDB" id="A0A833SFR2"/>
<dbReference type="Proteomes" id="UP000655588">
    <property type="component" value="Unassembled WGS sequence"/>
</dbReference>
<protein>
    <submittedName>
        <fullName evidence="1">Uncharacterized protein</fullName>
    </submittedName>
</protein>
<accession>A0A833SFR2</accession>
<dbReference type="EMBL" id="WNWW01000347">
    <property type="protein sequence ID" value="KAF3425943.1"/>
    <property type="molecule type" value="Genomic_DNA"/>
</dbReference>
<keyword evidence="2" id="KW-1185">Reference proteome</keyword>
<comment type="caution">
    <text evidence="1">The sequence shown here is derived from an EMBL/GenBank/DDBJ whole genome shotgun (WGS) entry which is preliminary data.</text>
</comment>
<evidence type="ECO:0000313" key="1">
    <source>
        <dbReference type="EMBL" id="KAF3425943.1"/>
    </source>
</evidence>
<reference evidence="1" key="1">
    <citation type="submission" date="2019-11" db="EMBL/GenBank/DDBJ databases">
        <title>The nuclear and mitochondrial genomes of Frieseomelitta varia - a highly eusocial stingless bee (Meliponini) with a permanently sterile worker caste.</title>
        <authorList>
            <person name="Freitas F.C.P."/>
            <person name="Lourenco A.P."/>
            <person name="Nunes F.M.F."/>
            <person name="Paschoal A.R."/>
            <person name="Abreu F.C.P."/>
            <person name="Barbin F.O."/>
            <person name="Bataglia L."/>
            <person name="Cardoso-Junior C.A.M."/>
            <person name="Cervoni M.S."/>
            <person name="Silva S.R."/>
            <person name="Dalarmi F."/>
            <person name="Del Lama M.A."/>
            <person name="Depintor T.S."/>
            <person name="Ferreira K.M."/>
            <person name="Goria P.S."/>
            <person name="Jaskot M.C."/>
            <person name="Lago D.C."/>
            <person name="Luna-Lucena D."/>
            <person name="Moda L.M."/>
            <person name="Nascimento L."/>
            <person name="Pedrino M."/>
            <person name="Rabico F.O."/>
            <person name="Sanches F.C."/>
            <person name="Santos D.E."/>
            <person name="Santos C.G."/>
            <person name="Vieira J."/>
            <person name="Lopes T.F."/>
            <person name="Barchuk A.R."/>
            <person name="Hartfelder K."/>
            <person name="Simoes Z.L.P."/>
            <person name="Bitondi M.M.G."/>
            <person name="Pinheiro D.G."/>
        </authorList>
    </citation>
    <scope>NUCLEOTIDE SEQUENCE</scope>
    <source>
        <strain evidence="1">USP_RPSP 00005682</strain>
        <tissue evidence="1">Whole individual</tissue>
    </source>
</reference>
<evidence type="ECO:0000313" key="2">
    <source>
        <dbReference type="Proteomes" id="UP000655588"/>
    </source>
</evidence>
<sequence>MNSHICRRNIKLVFDSDIVLNTGGIKPTKGRRTSAETIRATEEATKLACTVHYTLTLQPALPRPSPTTLYPRSPSLAARREMSFNVSTIGDDYHDYIDNMFQTRISMQYTVVFTMKYRKWFRLGLK</sequence>
<name>A0A833SFR2_9HYME</name>
<proteinExistence type="predicted"/>